<feature type="compositionally biased region" description="Polar residues" evidence="6">
    <location>
        <begin position="888"/>
        <end position="906"/>
    </location>
</feature>
<dbReference type="CDD" id="cd00159">
    <property type="entry name" value="RhoGAP"/>
    <property type="match status" value="1"/>
</dbReference>
<evidence type="ECO:0000256" key="3">
    <source>
        <dbReference type="ARBA" id="ARBA00022833"/>
    </source>
</evidence>
<dbReference type="CDD" id="cd09395">
    <property type="entry name" value="LIM2_Rga"/>
    <property type="match status" value="1"/>
</dbReference>
<dbReference type="InterPro" id="IPR001781">
    <property type="entry name" value="Znf_LIM"/>
</dbReference>
<accession>A0AAF0IGR5</accession>
<keyword evidence="4" id="KW-0440">LIM domain</keyword>
<feature type="compositionally biased region" description="Basic and acidic residues" evidence="6">
    <location>
        <begin position="285"/>
        <end position="294"/>
    </location>
</feature>
<dbReference type="InterPro" id="IPR000198">
    <property type="entry name" value="RhoGAP_dom"/>
</dbReference>
<dbReference type="Proteomes" id="UP001219355">
    <property type="component" value="Chromosome 1"/>
</dbReference>
<evidence type="ECO:0000256" key="1">
    <source>
        <dbReference type="ARBA" id="ARBA00022468"/>
    </source>
</evidence>
<dbReference type="EMBL" id="CP120627">
    <property type="protein sequence ID" value="WEW55886.1"/>
    <property type="molecule type" value="Genomic_DNA"/>
</dbReference>
<feature type="compositionally biased region" description="Polar residues" evidence="6">
    <location>
        <begin position="221"/>
        <end position="234"/>
    </location>
</feature>
<dbReference type="GO" id="GO:0007165">
    <property type="term" value="P:signal transduction"/>
    <property type="evidence" value="ECO:0007669"/>
    <property type="project" value="InterPro"/>
</dbReference>
<feature type="region of interest" description="Disordered" evidence="6">
    <location>
        <begin position="846"/>
        <end position="909"/>
    </location>
</feature>
<feature type="compositionally biased region" description="Basic and acidic residues" evidence="6">
    <location>
        <begin position="466"/>
        <end position="482"/>
    </location>
</feature>
<feature type="compositionally biased region" description="Polar residues" evidence="6">
    <location>
        <begin position="747"/>
        <end position="756"/>
    </location>
</feature>
<dbReference type="GO" id="GO:0005096">
    <property type="term" value="F:GTPase activator activity"/>
    <property type="evidence" value="ECO:0007669"/>
    <property type="project" value="UniProtKB-KW"/>
</dbReference>
<dbReference type="PANTHER" id="PTHR23176">
    <property type="entry name" value="RHO/RAC/CDC GTPASE-ACTIVATING PROTEIN"/>
    <property type="match status" value="1"/>
</dbReference>
<feature type="compositionally biased region" description="Polar residues" evidence="6">
    <location>
        <begin position="144"/>
        <end position="179"/>
    </location>
</feature>
<feature type="compositionally biased region" description="Polar residues" evidence="6">
    <location>
        <begin position="559"/>
        <end position="578"/>
    </location>
</feature>
<feature type="compositionally biased region" description="Polar residues" evidence="6">
    <location>
        <begin position="268"/>
        <end position="284"/>
    </location>
</feature>
<feature type="region of interest" description="Disordered" evidence="6">
    <location>
        <begin position="111"/>
        <end position="179"/>
    </location>
</feature>
<dbReference type="AlphaFoldDB" id="A0AAF0IGR5"/>
<feature type="compositionally biased region" description="Low complexity" evidence="6">
    <location>
        <begin position="305"/>
        <end position="315"/>
    </location>
</feature>
<feature type="compositionally biased region" description="Basic and acidic residues" evidence="6">
    <location>
        <begin position="542"/>
        <end position="556"/>
    </location>
</feature>
<dbReference type="PROSITE" id="PS50023">
    <property type="entry name" value="LIM_DOMAIN_2"/>
    <property type="match status" value="1"/>
</dbReference>
<evidence type="ECO:0000313" key="9">
    <source>
        <dbReference type="EMBL" id="WEW55886.1"/>
    </source>
</evidence>
<feature type="compositionally biased region" description="Low complexity" evidence="6">
    <location>
        <begin position="496"/>
        <end position="505"/>
    </location>
</feature>
<feature type="coiled-coil region" evidence="5">
    <location>
        <begin position="691"/>
        <end position="742"/>
    </location>
</feature>
<dbReference type="PANTHER" id="PTHR23176:SF128">
    <property type="entry name" value="RHO GTPASE-ACTIVATING PROTEIN RGD1"/>
    <property type="match status" value="1"/>
</dbReference>
<feature type="compositionally biased region" description="Polar residues" evidence="6">
    <location>
        <begin position="380"/>
        <end position="390"/>
    </location>
</feature>
<evidence type="ECO:0000256" key="2">
    <source>
        <dbReference type="ARBA" id="ARBA00022723"/>
    </source>
</evidence>
<proteinExistence type="predicted"/>
<feature type="domain" description="Rho-GAP" evidence="8">
    <location>
        <begin position="917"/>
        <end position="1104"/>
    </location>
</feature>
<feature type="region of interest" description="Disordered" evidence="6">
    <location>
        <begin position="216"/>
        <end position="582"/>
    </location>
</feature>
<dbReference type="Gene3D" id="2.10.110.10">
    <property type="entry name" value="Cysteine Rich Protein"/>
    <property type="match status" value="1"/>
</dbReference>
<dbReference type="SUPFAM" id="SSF48350">
    <property type="entry name" value="GTPase activation domain, GAP"/>
    <property type="match status" value="1"/>
</dbReference>
<keyword evidence="5" id="KW-0175">Coiled coil</keyword>
<name>A0AAF0IGR5_9EURO</name>
<dbReference type="PROSITE" id="PS50238">
    <property type="entry name" value="RHOGAP"/>
    <property type="match status" value="1"/>
</dbReference>
<feature type="compositionally biased region" description="Polar residues" evidence="6">
    <location>
        <begin position="860"/>
        <end position="879"/>
    </location>
</feature>
<feature type="compositionally biased region" description="Basic and acidic residues" evidence="6">
    <location>
        <begin position="424"/>
        <end position="449"/>
    </location>
</feature>
<dbReference type="SMART" id="SM00132">
    <property type="entry name" value="LIM"/>
    <property type="match status" value="1"/>
</dbReference>
<feature type="compositionally biased region" description="Basic and acidic residues" evidence="6">
    <location>
        <begin position="399"/>
        <end position="416"/>
    </location>
</feature>
<dbReference type="InterPro" id="IPR008936">
    <property type="entry name" value="Rho_GTPase_activation_prot"/>
</dbReference>
<organism evidence="9 10">
    <name type="scientific">Emydomyces testavorans</name>
    <dbReference type="NCBI Taxonomy" id="2070801"/>
    <lineage>
        <taxon>Eukaryota</taxon>
        <taxon>Fungi</taxon>
        <taxon>Dikarya</taxon>
        <taxon>Ascomycota</taxon>
        <taxon>Pezizomycotina</taxon>
        <taxon>Eurotiomycetes</taxon>
        <taxon>Eurotiomycetidae</taxon>
        <taxon>Onygenales</taxon>
        <taxon>Nannizziopsiaceae</taxon>
        <taxon>Emydomyces</taxon>
    </lineage>
</organism>
<feature type="region of interest" description="Disordered" evidence="6">
    <location>
        <begin position="747"/>
        <end position="769"/>
    </location>
</feature>
<evidence type="ECO:0000256" key="6">
    <source>
        <dbReference type="SAM" id="MobiDB-lite"/>
    </source>
</evidence>
<keyword evidence="2 4" id="KW-0479">Metal-binding</keyword>
<evidence type="ECO:0000259" key="7">
    <source>
        <dbReference type="PROSITE" id="PS50023"/>
    </source>
</evidence>
<gene>
    <name evidence="9" type="primary">RGA2</name>
    <name evidence="9" type="ORF">PRK78_001321</name>
</gene>
<keyword evidence="10" id="KW-1185">Reference proteome</keyword>
<reference evidence="9" key="1">
    <citation type="submission" date="2023-03" db="EMBL/GenBank/DDBJ databases">
        <title>Emydomyces testavorans Genome Sequence.</title>
        <authorList>
            <person name="Hoyer L."/>
        </authorList>
    </citation>
    <scope>NUCLEOTIDE SEQUENCE</scope>
    <source>
        <strain evidence="9">16-2883</strain>
    </source>
</reference>
<protein>
    <submittedName>
        <fullName evidence="9">Rho-type gtpase-activating protein</fullName>
    </submittedName>
</protein>
<keyword evidence="1" id="KW-0343">GTPase activation</keyword>
<dbReference type="SMART" id="SM00324">
    <property type="entry name" value="RhoGAP"/>
    <property type="match status" value="1"/>
</dbReference>
<sequence>MIQKGQLESPTVADYPEDQDDIPIACKACDANLLLLGDGSLICNNCTYSCSSCGSKIEDLAILTGDQAFCAKCFKCRNCKRMIENLRYARTSQGIFCMDCHESLMARRRKRTARNAITRQKPPNPAVHLDKSLPSLPREHETPTTDLYSDASTEVPTQSRVDQNRGISKQDGQSWSQAQQDTLILPASTYNGKRQSMNSHKSDGSAGEEFLIPVAFDPTPSEHTSPRITSPETSKSIDERSCGYFARTTSSDSSAKSLYDPQRPPLKSNPSGSSSDRQLQQTSYQDKRSENNDLRRKHQDGSTNSVDSSPSDVPPLASRDQYKSDAQSEAEKLQPTEVSKSKKSSGTSTPHTGNEPRDLNPNTAKGSDNAGPIRKEGKSSMDSPQATSASPAHLQYPPKRGDSLESKLHGFSKKDTVNQNQEYSRADKTDSGKKDSKLARKPEPTRSLDDSTPVASPRRRPSSKVVLKDQATDRRLKNDRNEPFNTPQAESRRPESSPSLPRYSSGGDFSMEEDMARILGDDNQNQESFLRRVSNSVRHGRSFSEKGSRFSKELKWPKSPSSGSTFAQDISSPSTSSPEAREELNWFKNELRRERQKTVEKDQKIAELESALNATVTIKEVNTELREKRSTMVFLDAQKDIVLRELEVLREHIATEKQSNAPLDLGKMSNAVLRDFADALQQLKESFTPQIEELIQKRNDLVEELGNLGRMKDKSFQEFEQLSMKNAQLAELNNQLVHQIQELYKANSNSTDSGRQAPNGLGIYHHKDKSTTSVERELRLAGPEPSPGIVQPEEAEPVTVIQGPQVVSIRKAQPKKFNWKKGGQNVAKGVTKGLKGAFLYGEGKTQRDGQFTETHPYGSIASTNDNSSGVSRSQTQDPSRQGFGFFGNQKSKPSPWKSQNNGSSSALPEASVGLFGSDLEQRLEVEKGVIPSIVTRCIEEVELRGMDVEGIYRKSGGSSQVQMVREGFERSRDFDISDPDLDIHAVTSTLKQYFRTLPTPLITYDVYDRLLDADSVTPVSSRIDVMQRGLQELPRVHRDVLEFLVFHLKRVVDREKENLMTSLNVAVVFAPTIMRPESLSREMTDVQRKNETLQFLVDNCQEIFMGMQE</sequence>
<dbReference type="FunFam" id="1.10.555.10:FF:000043">
    <property type="entry name" value="Rho GTPase activator Rga"/>
    <property type="match status" value="1"/>
</dbReference>
<dbReference type="Gene3D" id="1.10.555.10">
    <property type="entry name" value="Rho GTPase activation protein"/>
    <property type="match status" value="1"/>
</dbReference>
<evidence type="ECO:0000313" key="10">
    <source>
        <dbReference type="Proteomes" id="UP001219355"/>
    </source>
</evidence>
<feature type="domain" description="LIM zinc-binding" evidence="7">
    <location>
        <begin position="48"/>
        <end position="107"/>
    </location>
</feature>
<dbReference type="GO" id="GO:0005938">
    <property type="term" value="C:cell cortex"/>
    <property type="evidence" value="ECO:0007669"/>
    <property type="project" value="UniProtKB-ARBA"/>
</dbReference>
<evidence type="ECO:0000259" key="8">
    <source>
        <dbReference type="PROSITE" id="PS50238"/>
    </source>
</evidence>
<evidence type="ECO:0000256" key="4">
    <source>
        <dbReference type="PROSITE-ProRule" id="PRU00125"/>
    </source>
</evidence>
<dbReference type="GO" id="GO:0046872">
    <property type="term" value="F:metal ion binding"/>
    <property type="evidence" value="ECO:0007669"/>
    <property type="project" value="UniProtKB-KW"/>
</dbReference>
<feature type="compositionally biased region" description="Polar residues" evidence="6">
    <location>
        <begin position="247"/>
        <end position="256"/>
    </location>
</feature>
<dbReference type="InterPro" id="IPR050729">
    <property type="entry name" value="Rho-GAP"/>
</dbReference>
<feature type="compositionally biased region" description="Polar residues" evidence="6">
    <location>
        <begin position="522"/>
        <end position="537"/>
    </location>
</feature>
<evidence type="ECO:0000256" key="5">
    <source>
        <dbReference type="SAM" id="Coils"/>
    </source>
</evidence>
<dbReference type="Pfam" id="PF00620">
    <property type="entry name" value="RhoGAP"/>
    <property type="match status" value="1"/>
</dbReference>
<keyword evidence="3 4" id="KW-0862">Zinc</keyword>